<feature type="domain" description="N-acetyltransferase" evidence="1">
    <location>
        <begin position="1"/>
        <end position="144"/>
    </location>
</feature>
<dbReference type="SUPFAM" id="SSF55729">
    <property type="entry name" value="Acyl-CoA N-acyltransferases (Nat)"/>
    <property type="match status" value="1"/>
</dbReference>
<proteinExistence type="predicted"/>
<evidence type="ECO:0000313" key="2">
    <source>
        <dbReference type="EMBL" id="HGG03333.1"/>
    </source>
</evidence>
<dbReference type="CDD" id="cd04301">
    <property type="entry name" value="NAT_SF"/>
    <property type="match status" value="1"/>
</dbReference>
<evidence type="ECO:0000259" key="1">
    <source>
        <dbReference type="PROSITE" id="PS51186"/>
    </source>
</evidence>
<keyword evidence="2" id="KW-0808">Transferase</keyword>
<dbReference type="Gene3D" id="3.40.630.30">
    <property type="match status" value="1"/>
</dbReference>
<dbReference type="InterPro" id="IPR016181">
    <property type="entry name" value="Acyl_CoA_acyltransferase"/>
</dbReference>
<protein>
    <submittedName>
        <fullName evidence="2">N-acetyltransferase</fullName>
    </submittedName>
</protein>
<reference evidence="2" key="1">
    <citation type="journal article" date="2020" name="mSystems">
        <title>Genome- and Community-Level Interaction Insights into Carbon Utilization and Element Cycling Functions of Hydrothermarchaeota in Hydrothermal Sediment.</title>
        <authorList>
            <person name="Zhou Z."/>
            <person name="Liu Y."/>
            <person name="Xu W."/>
            <person name="Pan J."/>
            <person name="Luo Z.H."/>
            <person name="Li M."/>
        </authorList>
    </citation>
    <scope>NUCLEOTIDE SEQUENCE [LARGE SCALE GENOMIC DNA]</scope>
    <source>
        <strain evidence="2">SpSt-374</strain>
    </source>
</reference>
<accession>A0A7C3VK75</accession>
<dbReference type="Pfam" id="PF13527">
    <property type="entry name" value="Acetyltransf_9"/>
    <property type="match status" value="1"/>
</dbReference>
<gene>
    <name evidence="2" type="ORF">ENR15_22520</name>
</gene>
<dbReference type="GO" id="GO:0016747">
    <property type="term" value="F:acyltransferase activity, transferring groups other than amino-acyl groups"/>
    <property type="evidence" value="ECO:0007669"/>
    <property type="project" value="InterPro"/>
</dbReference>
<name>A0A7C3VK75_9CYAN</name>
<organism evidence="2">
    <name type="scientific">Planktothricoides sp. SpSt-374</name>
    <dbReference type="NCBI Taxonomy" id="2282167"/>
    <lineage>
        <taxon>Bacteria</taxon>
        <taxon>Bacillati</taxon>
        <taxon>Cyanobacteriota</taxon>
        <taxon>Cyanophyceae</taxon>
        <taxon>Oscillatoriophycideae</taxon>
        <taxon>Oscillatoriales</taxon>
        <taxon>Oscillatoriaceae</taxon>
        <taxon>Planktothricoides</taxon>
    </lineage>
</organism>
<dbReference type="PROSITE" id="PS51186">
    <property type="entry name" value="GNAT"/>
    <property type="match status" value="1"/>
</dbReference>
<dbReference type="InterPro" id="IPR000182">
    <property type="entry name" value="GNAT_dom"/>
</dbReference>
<sequence>MRREQQGDPKEIATIDRDAFGRSNEADLVNLRRASEYYLPQLSLVAVTDKMVVGYALFTSADLVGEDTRRVLSFALLAVSPRHQNQGIGSALVKAGLEIAEEMGEPLTIVLGEPEYYSRFGFVTAAAYGIKCPFPASEEAFQVKLFPHYQTSYIGTVVYPPAFDLV</sequence>
<comment type="caution">
    <text evidence="2">The sequence shown here is derived from an EMBL/GenBank/DDBJ whole genome shotgun (WGS) entry which is preliminary data.</text>
</comment>
<dbReference type="EMBL" id="DSPX01000231">
    <property type="protein sequence ID" value="HGG03333.1"/>
    <property type="molecule type" value="Genomic_DNA"/>
</dbReference>
<dbReference type="AlphaFoldDB" id="A0A7C3VK75"/>